<organism evidence="3 4">
    <name type="scientific">Microbulbifer bruguierae</name>
    <dbReference type="NCBI Taxonomy" id="3029061"/>
    <lineage>
        <taxon>Bacteria</taxon>
        <taxon>Pseudomonadati</taxon>
        <taxon>Pseudomonadota</taxon>
        <taxon>Gammaproteobacteria</taxon>
        <taxon>Cellvibrionales</taxon>
        <taxon>Microbulbiferaceae</taxon>
        <taxon>Microbulbifer</taxon>
    </lineage>
</organism>
<keyword evidence="4" id="KW-1185">Reference proteome</keyword>
<dbReference type="CDD" id="cd00085">
    <property type="entry name" value="HNHc"/>
    <property type="match status" value="1"/>
</dbReference>
<feature type="domain" description="HNH" evidence="1">
    <location>
        <begin position="180"/>
        <end position="236"/>
    </location>
</feature>
<sequence length="259" mass="29842">MKTYNFTAGNEYTKNDIYHICNVPSEKQKGNWNTGYTNYEGDWFIFCNVGVAGRTGHDYKNKFIGDDLVWYGKNQSHIEQGSIQSLLSDETNVYIFYREEDRSPFIFAGQAYAKEYKNETPVQITWSFRSGTDTRPDILAEEVSEPEKYIEGSTKTISINVYERNPQARKDCLKAHGTTCSVCSFDFEREYGEIGKGFTHVHHLLPLAEIGEEYELNPVEDLRPVCPNCHAMLHKRRPAYSIEELKVLRESTEKQGSSR</sequence>
<dbReference type="Pfam" id="PF11907">
    <property type="entry name" value="DUF3427"/>
    <property type="match status" value="1"/>
</dbReference>
<accession>A0ABY8ND03</accession>
<evidence type="ECO:0000313" key="4">
    <source>
        <dbReference type="Proteomes" id="UP001236500"/>
    </source>
</evidence>
<proteinExistence type="predicted"/>
<dbReference type="RefSeq" id="WP_280320621.1">
    <property type="nucleotide sequence ID" value="NZ_CP118605.1"/>
</dbReference>
<feature type="domain" description="DUF3427" evidence="2">
    <location>
        <begin position="6"/>
        <end position="122"/>
    </location>
</feature>
<evidence type="ECO:0000313" key="3">
    <source>
        <dbReference type="EMBL" id="WGL16801.1"/>
    </source>
</evidence>
<evidence type="ECO:0000259" key="2">
    <source>
        <dbReference type="Pfam" id="PF11907"/>
    </source>
</evidence>
<name>A0ABY8ND03_9GAMM</name>
<dbReference type="Proteomes" id="UP001236500">
    <property type="component" value="Chromosome"/>
</dbReference>
<gene>
    <name evidence="3" type="ORF">PVT68_00525</name>
</gene>
<dbReference type="InterPro" id="IPR021835">
    <property type="entry name" value="DUF3427"/>
</dbReference>
<dbReference type="Pfam" id="PF01844">
    <property type="entry name" value="HNH"/>
    <property type="match status" value="1"/>
</dbReference>
<evidence type="ECO:0000259" key="1">
    <source>
        <dbReference type="Pfam" id="PF01844"/>
    </source>
</evidence>
<dbReference type="Gene3D" id="1.10.30.50">
    <property type="match status" value="1"/>
</dbReference>
<protein>
    <submittedName>
        <fullName evidence="3">DUF3427 domain-containing protein</fullName>
    </submittedName>
</protein>
<dbReference type="InterPro" id="IPR002711">
    <property type="entry name" value="HNH"/>
</dbReference>
<dbReference type="EMBL" id="CP118605">
    <property type="protein sequence ID" value="WGL16801.1"/>
    <property type="molecule type" value="Genomic_DNA"/>
</dbReference>
<dbReference type="InterPro" id="IPR003615">
    <property type="entry name" value="HNH_nuc"/>
</dbReference>
<reference evidence="3 4" key="1">
    <citation type="submission" date="2023-02" db="EMBL/GenBank/DDBJ databases">
        <title>Description and genomic characterization of Microbulbifer bruguierae sp. nov., isolated from the sediment of mangrove plant Bruguiera sexangula.</title>
        <authorList>
            <person name="Long M."/>
        </authorList>
    </citation>
    <scope>NUCLEOTIDE SEQUENCE [LARGE SCALE GENOMIC DNA]</scope>
    <source>
        <strain evidence="3 4">H12</strain>
    </source>
</reference>